<dbReference type="Pfam" id="PF00078">
    <property type="entry name" value="RVT_1"/>
    <property type="match status" value="1"/>
</dbReference>
<proteinExistence type="predicted"/>
<protein>
    <submittedName>
        <fullName evidence="5">Putative RNA-directed DNA polymerase from transposon BS</fullName>
    </submittedName>
</protein>
<keyword evidence="2" id="KW-0496">Mitochondrion</keyword>
<feature type="region of interest" description="Disordered" evidence="3">
    <location>
        <begin position="314"/>
        <end position="348"/>
    </location>
</feature>
<dbReference type="Gene3D" id="3.30.420.10">
    <property type="entry name" value="Ribonuclease H-like superfamily/Ribonuclease H"/>
    <property type="match status" value="1"/>
</dbReference>
<dbReference type="OrthoDB" id="4844658at2759"/>
<dbReference type="SUPFAM" id="SSF56672">
    <property type="entry name" value="DNA/RNA polymerases"/>
    <property type="match status" value="1"/>
</dbReference>
<keyword evidence="5" id="KW-0695">RNA-directed DNA polymerase</keyword>
<dbReference type="InterPro" id="IPR043502">
    <property type="entry name" value="DNA/RNA_pol_sf"/>
</dbReference>
<feature type="compositionally biased region" description="Basic and acidic residues" evidence="3">
    <location>
        <begin position="86"/>
        <end position="97"/>
    </location>
</feature>
<dbReference type="GO" id="GO:0003676">
    <property type="term" value="F:nucleic acid binding"/>
    <property type="evidence" value="ECO:0007669"/>
    <property type="project" value="InterPro"/>
</dbReference>
<sequence length="1460" mass="163676">MAVSLDAGPSITVHGDASTSRRSGRVRKPTAKVRVVEQVSYQDNAELKDEINKLSNLVQDLLRRDAEREQFLKDCLMKIESLEKELQEEKQRSDRHQRGLARSMHAVSTGPSESAQSLQGHPLHTAQNQPPQVRSYAMVASQPLTRQLHETTPAKQAANRAASKDLRIFARLPPESPLRNERAYDIYAFVREKLSPQAREALKGIDHVKTGLALLPSSADGAKVLLENREQIAALLQAQAVEQRDTWIRAYIANVPYTRHCLLTNTELEITTEELLEEIQATTKLKPEKAYFSRKDEAERLGTVTAWFKAEASRGGTRHSYGPSEPRERDRGGLRPSSRINNPEKEEKRWTATKLMRDIRRMRPSRVLQIMQANVARRPLAHETALNLAYAAHVDILLLQEPAIRSEERRLTRCHPGFEIFTPVDNWIEDRPRVLTYLRRGTGLRGVQTRPLPSPSTDLLFLQLLAGKRKVLTVINVYNAPCGSLRPGQAIRDIITAWQPGHQERVLVAGDFNLRHWTWQPEATSSSDADDLVEWTETVGLVLLSPIGEATHKDGNTLDLCWASGSLHGASTSIETSLHTTSDHESLLTRVPLALTDPVDPTPGRFRLDTMDEKLFLDILQRSIHPVRHTASNARDPQALDMLAQQLTDCLVEALTASTRRALGRGPGRPYWDENCRRKHRAYTTKRATVARLCALGIDCQWERNEEDALKQDFLHQLRRSKDTYWRGKIAAASTGKDVFEMVGWQKAKGSFQTPPLRDGSNPTALISQPKEKRDLFARVLLRNAAISTDIPAESPGPRLEANLPFPRVTKDEVQTSIFSARSTTPGSDGITTAVLKTAWPVIEDIVFRLYSGCVCEGWHPTCFKEAILVILPKPGKRDRALPRSYRPIALLSVLGKGLERLVARRLAWITVKFQVLHDQQFGALPLRSCSDLIAAAIHDIECAWQRGRVTSMLTLDIKGAFDAVLPGRLIRRLRCQGWPENLVRWVSSFVLGRRARIRLDGEMGDVFDLECGLPQGSPVSPILFMLHIEPLFKLGTVHPGRKRSRFGYADDIAIMASSTSLEDNCALLAKEWEEAQEWGALEGITFDTDKSELIHFTKRPKDRNPPITVRLLDGRQHTVQAVNQGASLRWLGVHFDRRLTFKNHVKGHCAKACQVVNGLRGLGNTAWGAPTHLLRRAITSCVLPIQYYASEAWWPGRNRIKNGHIASNGVNGLLNQLDITQAKAIRAALPVYRTTPVSILQREAALPPAEVMLDAKLHKASVRIHRLDDRHPLRTRLGERPGPDSRLRRMASLIERHAEYIDPLELPPWERSADWHTALSMVGYEPRKTKDELATAFTDRLGALSKRDIVVYTDGSQMVDGSRTAAGAGWVGYQATRQIFRGSEPLGHQTEVFDAEAQAAFRGLLEAMRSPTARMADNVHICLDNLAVTARLVTRSPGSSQARFRAFRYTFGGALDTRE</sequence>
<evidence type="ECO:0000256" key="2">
    <source>
        <dbReference type="ARBA" id="ARBA00023128"/>
    </source>
</evidence>
<feature type="region of interest" description="Disordered" evidence="3">
    <location>
        <begin position="86"/>
        <end position="128"/>
    </location>
</feature>
<comment type="caution">
    <text evidence="5">The sequence shown here is derived from an EMBL/GenBank/DDBJ whole genome shotgun (WGS) entry which is preliminary data.</text>
</comment>
<dbReference type="GO" id="GO:0005739">
    <property type="term" value="C:mitochondrion"/>
    <property type="evidence" value="ECO:0007669"/>
    <property type="project" value="UniProtKB-SubCell"/>
</dbReference>
<keyword evidence="5" id="KW-0808">Transferase</keyword>
<comment type="subcellular location">
    <subcellularLocation>
        <location evidence="1">Mitochondrion</location>
    </subcellularLocation>
</comment>
<evidence type="ECO:0000256" key="3">
    <source>
        <dbReference type="SAM" id="MobiDB-lite"/>
    </source>
</evidence>
<dbReference type="Pfam" id="PF14529">
    <property type="entry name" value="Exo_endo_phos_2"/>
    <property type="match status" value="1"/>
</dbReference>
<evidence type="ECO:0000313" key="5">
    <source>
        <dbReference type="EMBL" id="TIC89904.1"/>
    </source>
</evidence>
<organism evidence="5 6">
    <name type="scientific">Colletotrichum higginsianum</name>
    <dbReference type="NCBI Taxonomy" id="80884"/>
    <lineage>
        <taxon>Eukaryota</taxon>
        <taxon>Fungi</taxon>
        <taxon>Dikarya</taxon>
        <taxon>Ascomycota</taxon>
        <taxon>Pezizomycotina</taxon>
        <taxon>Sordariomycetes</taxon>
        <taxon>Hypocreomycetidae</taxon>
        <taxon>Glomerellales</taxon>
        <taxon>Glomerellaceae</taxon>
        <taxon>Colletotrichum</taxon>
        <taxon>Colletotrichum destructivum species complex</taxon>
    </lineage>
</organism>
<dbReference type="PANTHER" id="PTHR33481:SF1">
    <property type="entry name" value="ENDONUCLEASE_EXONUCLEASE_PHOSPHATASE DOMAIN-CONTAINING PROTEIN-RELATED"/>
    <property type="match status" value="1"/>
</dbReference>
<dbReference type="SUPFAM" id="SSF53098">
    <property type="entry name" value="Ribonuclease H-like"/>
    <property type="match status" value="1"/>
</dbReference>
<gene>
    <name evidence="5" type="ORF">CH35J_012439</name>
</gene>
<dbReference type="GO" id="GO:0003964">
    <property type="term" value="F:RNA-directed DNA polymerase activity"/>
    <property type="evidence" value="ECO:0007669"/>
    <property type="project" value="UniProtKB-KW"/>
</dbReference>
<name>A0A4T0VD41_9PEZI</name>
<feature type="region of interest" description="Disordered" evidence="3">
    <location>
        <begin position="1"/>
        <end position="29"/>
    </location>
</feature>
<dbReference type="InterPro" id="IPR000477">
    <property type="entry name" value="RT_dom"/>
</dbReference>
<reference evidence="5 6" key="1">
    <citation type="journal article" date="2019" name="Genome Biol. Evol.">
        <title>Genomic Plasticity Mediated by Transposable Elements in the Plant Pathogenic Fungus Colletotrichum higginsianum.</title>
        <authorList>
            <person name="Tsushima A."/>
            <person name="Gan P."/>
            <person name="Kumakura N."/>
            <person name="Narusaka M."/>
            <person name="Takano Y."/>
            <person name="Narusaka Y."/>
            <person name="Shirasu K."/>
        </authorList>
    </citation>
    <scope>NUCLEOTIDE SEQUENCE [LARGE SCALE GENOMIC DNA]</scope>
    <source>
        <strain evidence="5 6">MAFF305635-RFP</strain>
    </source>
</reference>
<dbReference type="InterPro" id="IPR012337">
    <property type="entry name" value="RNaseH-like_sf"/>
</dbReference>
<dbReference type="SUPFAM" id="SSF56219">
    <property type="entry name" value="DNase I-like"/>
    <property type="match status" value="1"/>
</dbReference>
<dbReference type="CDD" id="cd09276">
    <property type="entry name" value="Rnase_HI_RT_non_LTR"/>
    <property type="match status" value="1"/>
</dbReference>
<dbReference type="PANTHER" id="PTHR33481">
    <property type="entry name" value="REVERSE TRANSCRIPTASE"/>
    <property type="match status" value="1"/>
</dbReference>
<dbReference type="CDD" id="cd01650">
    <property type="entry name" value="RT_nLTR_like"/>
    <property type="match status" value="1"/>
</dbReference>
<feature type="domain" description="Reverse transcriptase" evidence="4">
    <location>
        <begin position="853"/>
        <end position="1136"/>
    </location>
</feature>
<dbReference type="InterPro" id="IPR005135">
    <property type="entry name" value="Endo/exonuclease/phosphatase"/>
</dbReference>
<evidence type="ECO:0000256" key="1">
    <source>
        <dbReference type="ARBA" id="ARBA00004173"/>
    </source>
</evidence>
<keyword evidence="5" id="KW-0548">Nucleotidyltransferase</keyword>
<feature type="compositionally biased region" description="Polar residues" evidence="3">
    <location>
        <begin position="109"/>
        <end position="128"/>
    </location>
</feature>
<dbReference type="InterPro" id="IPR036691">
    <property type="entry name" value="Endo/exonu/phosph_ase_sf"/>
</dbReference>
<evidence type="ECO:0000259" key="4">
    <source>
        <dbReference type="PROSITE" id="PS50878"/>
    </source>
</evidence>
<accession>A0A4T0VD41</accession>
<dbReference type="EMBL" id="MWPZ01000013">
    <property type="protein sequence ID" value="TIC89904.1"/>
    <property type="molecule type" value="Genomic_DNA"/>
</dbReference>
<evidence type="ECO:0000313" key="6">
    <source>
        <dbReference type="Proteomes" id="UP000305883"/>
    </source>
</evidence>
<dbReference type="Proteomes" id="UP000305883">
    <property type="component" value="Unassembled WGS sequence"/>
</dbReference>
<dbReference type="InterPro" id="IPR036397">
    <property type="entry name" value="RNaseH_sf"/>
</dbReference>
<dbReference type="PROSITE" id="PS50878">
    <property type="entry name" value="RT_POL"/>
    <property type="match status" value="1"/>
</dbReference>
<dbReference type="Gene3D" id="3.60.10.10">
    <property type="entry name" value="Endonuclease/exonuclease/phosphatase"/>
    <property type="match status" value="1"/>
</dbReference>